<dbReference type="EMBL" id="OUUY01000070">
    <property type="protein sequence ID" value="SPQ00483.1"/>
    <property type="molecule type" value="Genomic_DNA"/>
</dbReference>
<dbReference type="AlphaFoldDB" id="A0A2U3QGF5"/>
<protein>
    <submittedName>
        <fullName evidence="2">Flp/Fap pilin component</fullName>
    </submittedName>
</protein>
<evidence type="ECO:0000256" key="1">
    <source>
        <dbReference type="SAM" id="Phobius"/>
    </source>
</evidence>
<keyword evidence="1" id="KW-0472">Membrane</keyword>
<keyword evidence="1" id="KW-1133">Transmembrane helix</keyword>
<evidence type="ECO:0000313" key="3">
    <source>
        <dbReference type="Proteomes" id="UP000245125"/>
    </source>
</evidence>
<dbReference type="Pfam" id="PF04964">
    <property type="entry name" value="Flp_Fap"/>
    <property type="match status" value="1"/>
</dbReference>
<keyword evidence="3" id="KW-1185">Reference proteome</keyword>
<accession>A0A2U3QGF5</accession>
<evidence type="ECO:0000313" key="2">
    <source>
        <dbReference type="EMBL" id="SPQ00483.1"/>
    </source>
</evidence>
<keyword evidence="1" id="KW-0812">Transmembrane</keyword>
<reference evidence="3" key="1">
    <citation type="submission" date="2018-03" db="EMBL/GenBank/DDBJ databases">
        <authorList>
            <person name="Zecchin S."/>
        </authorList>
    </citation>
    <scope>NUCLEOTIDE SEQUENCE [LARGE SCALE GENOMIC DNA]</scope>
</reference>
<feature type="transmembrane region" description="Helical" evidence="1">
    <location>
        <begin position="20"/>
        <end position="38"/>
    </location>
</feature>
<name>A0A2U3QGF5_9BACT</name>
<gene>
    <name evidence="2" type="ORF">NBG4_250015</name>
</gene>
<proteinExistence type="predicted"/>
<dbReference type="InterPro" id="IPR007047">
    <property type="entry name" value="Flp_Fap"/>
</dbReference>
<organism evidence="2 3">
    <name type="scientific">Candidatus Sulfobium mesophilum</name>
    <dbReference type="NCBI Taxonomy" id="2016548"/>
    <lineage>
        <taxon>Bacteria</taxon>
        <taxon>Pseudomonadati</taxon>
        <taxon>Nitrospirota</taxon>
        <taxon>Nitrospiria</taxon>
        <taxon>Nitrospirales</taxon>
        <taxon>Nitrospiraceae</taxon>
        <taxon>Candidatus Sulfobium</taxon>
    </lineage>
</organism>
<dbReference type="Proteomes" id="UP000245125">
    <property type="component" value="Unassembled WGS sequence"/>
</dbReference>
<sequence>MIERIKMFLKDEEGATAVEYGIMVAAIAAVIITVVYSIGTKTNTAFTKVDTNLK</sequence>